<gene>
    <name evidence="1" type="ORF">I7I53_02288</name>
</gene>
<organism evidence="1 2">
    <name type="scientific">Ajellomyces capsulatus (strain H88)</name>
    <name type="common">Darling's disease fungus</name>
    <name type="synonym">Histoplasma capsulatum</name>
    <dbReference type="NCBI Taxonomy" id="544711"/>
    <lineage>
        <taxon>Eukaryota</taxon>
        <taxon>Fungi</taxon>
        <taxon>Dikarya</taxon>
        <taxon>Ascomycota</taxon>
        <taxon>Pezizomycotina</taxon>
        <taxon>Eurotiomycetes</taxon>
        <taxon>Eurotiomycetidae</taxon>
        <taxon>Onygenales</taxon>
        <taxon>Ajellomycetaceae</taxon>
        <taxon>Histoplasma</taxon>
    </lineage>
</organism>
<name>A0A8A1LRN9_AJEC8</name>
<dbReference type="EMBL" id="CP069104">
    <property type="protein sequence ID" value="QSS54657.1"/>
    <property type="molecule type" value="Genomic_DNA"/>
</dbReference>
<sequence length="187" mass="20158">MERSTELSIICPTPQGLEEWRESDTNALRPLGFPHSLLQSPSSSSAACTSLNTSSATPQLNSTPLPASPYAWAILRLPQGSVSNSRRIPPCLAGRSPTISRITSNWPCLFKIEGYSFAAFLSNCSRTARDGSGLQSLGCFVPPTMVPPFKGRGMRNDQVPSASCCVMVLSQGFETRHVCPGIRRSLV</sequence>
<dbReference type="AlphaFoldDB" id="A0A8A1LRN9"/>
<protein>
    <submittedName>
        <fullName evidence="1">Uncharacterized protein</fullName>
    </submittedName>
</protein>
<proteinExistence type="predicted"/>
<evidence type="ECO:0000313" key="1">
    <source>
        <dbReference type="EMBL" id="QSS54657.1"/>
    </source>
</evidence>
<dbReference type="Proteomes" id="UP000663419">
    <property type="component" value="Chromosome 3"/>
</dbReference>
<evidence type="ECO:0000313" key="2">
    <source>
        <dbReference type="Proteomes" id="UP000663419"/>
    </source>
</evidence>
<reference evidence="1" key="1">
    <citation type="submission" date="2021-01" db="EMBL/GenBank/DDBJ databases">
        <title>Chromosome-level genome assembly of a human fungal pathogen reveals clustering of transcriptionally co-regulated genes.</title>
        <authorList>
            <person name="Voorhies M."/>
            <person name="Cohen S."/>
            <person name="Shea T.P."/>
            <person name="Petrus S."/>
            <person name="Munoz J.F."/>
            <person name="Poplawski S."/>
            <person name="Goldman W.E."/>
            <person name="Michael T."/>
            <person name="Cuomo C.A."/>
            <person name="Sil A."/>
            <person name="Beyhan S."/>
        </authorList>
    </citation>
    <scope>NUCLEOTIDE SEQUENCE</scope>
    <source>
        <strain evidence="1">H88</strain>
    </source>
</reference>
<accession>A0A8A1LRN9</accession>
<dbReference type="VEuPathDB" id="FungiDB:I7I53_02288"/>